<dbReference type="Gene3D" id="3.20.20.100">
    <property type="entry name" value="NADP-dependent oxidoreductase domain"/>
    <property type="match status" value="1"/>
</dbReference>
<dbReference type="InterPro" id="IPR050791">
    <property type="entry name" value="Aldo-Keto_reductase"/>
</dbReference>
<evidence type="ECO:0000256" key="1">
    <source>
        <dbReference type="ARBA" id="ARBA00023002"/>
    </source>
</evidence>
<dbReference type="KEGG" id="abas:ACPOL_4291"/>
<dbReference type="GO" id="GO:0016491">
    <property type="term" value="F:oxidoreductase activity"/>
    <property type="evidence" value="ECO:0007669"/>
    <property type="project" value="UniProtKB-KW"/>
</dbReference>
<dbReference type="Pfam" id="PF00248">
    <property type="entry name" value="Aldo_ket_red"/>
    <property type="match status" value="1"/>
</dbReference>
<dbReference type="InterPro" id="IPR023210">
    <property type="entry name" value="NADP_OxRdtase_dom"/>
</dbReference>
<dbReference type="PRINTS" id="PR00069">
    <property type="entry name" value="ALDKETRDTASE"/>
</dbReference>
<dbReference type="PANTHER" id="PTHR43625">
    <property type="entry name" value="AFLATOXIN B1 ALDEHYDE REDUCTASE"/>
    <property type="match status" value="1"/>
</dbReference>
<keyword evidence="4" id="KW-1185">Reference proteome</keyword>
<evidence type="ECO:0000259" key="2">
    <source>
        <dbReference type="Pfam" id="PF00248"/>
    </source>
</evidence>
<dbReference type="OrthoDB" id="9773828at2"/>
<dbReference type="Proteomes" id="UP000253606">
    <property type="component" value="Chromosome"/>
</dbReference>
<dbReference type="PANTHER" id="PTHR43625:SF40">
    <property type="entry name" value="ALDO-KETO REDUCTASE YAKC [NADP(+)]"/>
    <property type="match status" value="1"/>
</dbReference>
<dbReference type="InterPro" id="IPR020471">
    <property type="entry name" value="AKR"/>
</dbReference>
<organism evidence="3 4">
    <name type="scientific">Acidisarcina polymorpha</name>
    <dbReference type="NCBI Taxonomy" id="2211140"/>
    <lineage>
        <taxon>Bacteria</taxon>
        <taxon>Pseudomonadati</taxon>
        <taxon>Acidobacteriota</taxon>
        <taxon>Terriglobia</taxon>
        <taxon>Terriglobales</taxon>
        <taxon>Acidobacteriaceae</taxon>
        <taxon>Acidisarcina</taxon>
    </lineage>
</organism>
<dbReference type="EMBL" id="CP030840">
    <property type="protein sequence ID" value="AXC13566.1"/>
    <property type="molecule type" value="Genomic_DNA"/>
</dbReference>
<dbReference type="AlphaFoldDB" id="A0A2Z5G4V9"/>
<dbReference type="CDD" id="cd19088">
    <property type="entry name" value="AKR_AKR13B1"/>
    <property type="match status" value="1"/>
</dbReference>
<gene>
    <name evidence="3" type="ORF">ACPOL_4291</name>
</gene>
<dbReference type="GO" id="GO:0005737">
    <property type="term" value="C:cytoplasm"/>
    <property type="evidence" value="ECO:0007669"/>
    <property type="project" value="TreeGrafter"/>
</dbReference>
<keyword evidence="1" id="KW-0560">Oxidoreductase</keyword>
<proteinExistence type="predicted"/>
<accession>A0A2Z5G4V9</accession>
<dbReference type="InterPro" id="IPR036812">
    <property type="entry name" value="NAD(P)_OxRdtase_dom_sf"/>
</dbReference>
<evidence type="ECO:0000313" key="4">
    <source>
        <dbReference type="Proteomes" id="UP000253606"/>
    </source>
</evidence>
<name>A0A2Z5G4V9_9BACT</name>
<protein>
    <submittedName>
        <fullName evidence="3">Aldo-keto reductase</fullName>
    </submittedName>
</protein>
<dbReference type="RefSeq" id="WP_114208524.1">
    <property type="nucleotide sequence ID" value="NZ_CP030840.1"/>
</dbReference>
<reference evidence="3 4" key="1">
    <citation type="journal article" date="2018" name="Front. Microbiol.">
        <title>Hydrolytic Capabilities as a Key to Environmental Success: Chitinolytic and Cellulolytic Acidobacteria From Acidic Sub-arctic Soils and Boreal Peatlands.</title>
        <authorList>
            <person name="Belova S.E."/>
            <person name="Ravin N.V."/>
            <person name="Pankratov T.A."/>
            <person name="Rakitin A.L."/>
            <person name="Ivanova A.A."/>
            <person name="Beletsky A.V."/>
            <person name="Mardanov A.V."/>
            <person name="Sinninghe Damste J.S."/>
            <person name="Dedysh S.N."/>
        </authorList>
    </citation>
    <scope>NUCLEOTIDE SEQUENCE [LARGE SCALE GENOMIC DNA]</scope>
    <source>
        <strain evidence="3 4">SBC82</strain>
    </source>
</reference>
<sequence>MATQTNKIGQKVAGQSGAFALGGDLSIKRLGFGAMRITGDGIWGEPKDHHEAIRVLRRTVELGINFIDTADAYGPEVSEQLIAEALYPYPKELVIATKGGLTRQGANQWAPVGRPEYLIQCVEMSLRRLKVERIDLWQLHRIDPKVPVEESLGAIRQLQQQGKIRHVGLSEVKPNEIDRARKTVEIVSVQNQFNIGDRKHDDTVNYCTEHKLGFIPWFPIAAGKLVRPGGPLEKAATKHGATISQLALAWLLHHSPVILPIPGTSTVKHLDENTAAAGVHLDEGEWKELEAAVAEASQTD</sequence>
<evidence type="ECO:0000313" key="3">
    <source>
        <dbReference type="EMBL" id="AXC13566.1"/>
    </source>
</evidence>
<dbReference type="SUPFAM" id="SSF51430">
    <property type="entry name" value="NAD(P)-linked oxidoreductase"/>
    <property type="match status" value="1"/>
</dbReference>
<feature type="domain" description="NADP-dependent oxidoreductase" evidence="2">
    <location>
        <begin position="29"/>
        <end position="292"/>
    </location>
</feature>